<evidence type="ECO:0000313" key="2">
    <source>
        <dbReference type="EMBL" id="ATZ57417.1"/>
    </source>
</evidence>
<evidence type="ECO:0000313" key="3">
    <source>
        <dbReference type="Proteomes" id="UP000001798"/>
    </source>
</evidence>
<dbReference type="KEGG" id="bfu:BCIN_15g00010"/>
<dbReference type="Gene3D" id="1.20.1480.30">
    <property type="entry name" value="Designed four-helix bundle protein"/>
    <property type="match status" value="1"/>
</dbReference>
<sequence length="447" mass="50566">MTSLTTSIEICGNNVQKLEQESGENIKSGVTALDGLHQNFQSLMASIQTCVDNMRKIEKTTISNINSRTKEWDQLNENVRSTSNILEEVQEKVENNTSNLTKCFDNLEGITKNLSSNEGRLTTAESDIINHLTEASADLTKSTTAIEGIKETINTYSRTMENSNIALHTLNTQMENELKTICEESTKVRLDLGIKRIDQGKLIWQFIGEKFETGYEKTCKDISGVSELIKTLMNSKKFQQTVDGGEIRVTEVPQGVAQNAALESGDGEEVGQGLPSEISDKRPRSNGDDTETPGSAKRRCNNERQSSDIEARWISIFIDGPAGLKQKKSKSLASSQIPTGIQDLIHDRRTKIRTRPDNVDFNKDRPRFCFMSQYYPSCEWPESINMPRGKSKKDRDALIRWWEDKWVNQETTMCPRCLWKEKEGKEHGATCFYFTDVKNVMIFEKGD</sequence>
<proteinExistence type="predicted"/>
<dbReference type="VEuPathDB" id="FungiDB:Bcin15g00010"/>
<name>A0A384K4F7_BOTFB</name>
<gene>
    <name evidence="2" type="ORF">BCIN_15g00010</name>
</gene>
<dbReference type="AlphaFoldDB" id="A0A384K4F7"/>
<dbReference type="GeneID" id="5429296"/>
<accession>A0A384K4F7</accession>
<reference evidence="2 3" key="2">
    <citation type="journal article" date="2012" name="Eukaryot. Cell">
        <title>Genome update of Botrytis cinerea strains B05.10 and T4.</title>
        <authorList>
            <person name="Staats M."/>
            <person name="van Kan J.A."/>
        </authorList>
    </citation>
    <scope>NUCLEOTIDE SEQUENCE [LARGE SCALE GENOMIC DNA]</scope>
    <source>
        <strain evidence="2 3">B05.10</strain>
    </source>
</reference>
<reference evidence="2 3" key="3">
    <citation type="journal article" date="2017" name="Mol. Plant Pathol.">
        <title>A gapless genome sequence of the fungus Botrytis cinerea.</title>
        <authorList>
            <person name="Van Kan J.A."/>
            <person name="Stassen J.H."/>
            <person name="Mosbach A."/>
            <person name="Van Der Lee T.A."/>
            <person name="Faino L."/>
            <person name="Farmer A.D."/>
            <person name="Papasotiriou D.G."/>
            <person name="Zhou S."/>
            <person name="Seidl M.F."/>
            <person name="Cottam E."/>
            <person name="Edel D."/>
            <person name="Hahn M."/>
            <person name="Schwartz D.C."/>
            <person name="Dietrich R.A."/>
            <person name="Widdison S."/>
            <person name="Scalliet G."/>
        </authorList>
    </citation>
    <scope>NUCLEOTIDE SEQUENCE [LARGE SCALE GENOMIC DNA]</scope>
    <source>
        <strain evidence="2 3">B05.10</strain>
    </source>
</reference>
<reference evidence="2 3" key="1">
    <citation type="journal article" date="2011" name="PLoS Genet.">
        <title>Genomic analysis of the necrotrophic fungal pathogens Sclerotinia sclerotiorum and Botrytis cinerea.</title>
        <authorList>
            <person name="Amselem J."/>
            <person name="Cuomo C.A."/>
            <person name="van Kan J.A."/>
            <person name="Viaud M."/>
            <person name="Benito E.P."/>
            <person name="Couloux A."/>
            <person name="Coutinho P.M."/>
            <person name="de Vries R.P."/>
            <person name="Dyer P.S."/>
            <person name="Fillinger S."/>
            <person name="Fournier E."/>
            <person name="Gout L."/>
            <person name="Hahn M."/>
            <person name="Kohn L."/>
            <person name="Lapalu N."/>
            <person name="Plummer K.M."/>
            <person name="Pradier J.M."/>
            <person name="Quevillon E."/>
            <person name="Sharon A."/>
            <person name="Simon A."/>
            <person name="ten Have A."/>
            <person name="Tudzynski B."/>
            <person name="Tudzynski P."/>
            <person name="Wincker P."/>
            <person name="Andrew M."/>
            <person name="Anthouard V."/>
            <person name="Beever R.E."/>
            <person name="Beffa R."/>
            <person name="Benoit I."/>
            <person name="Bouzid O."/>
            <person name="Brault B."/>
            <person name="Chen Z."/>
            <person name="Choquer M."/>
            <person name="Collemare J."/>
            <person name="Cotton P."/>
            <person name="Danchin E.G."/>
            <person name="Da Silva C."/>
            <person name="Gautier A."/>
            <person name="Giraud C."/>
            <person name="Giraud T."/>
            <person name="Gonzalez C."/>
            <person name="Grossetete S."/>
            <person name="Guldener U."/>
            <person name="Henrissat B."/>
            <person name="Howlett B.J."/>
            <person name="Kodira C."/>
            <person name="Kretschmer M."/>
            <person name="Lappartient A."/>
            <person name="Leroch M."/>
            <person name="Levis C."/>
            <person name="Mauceli E."/>
            <person name="Neuveglise C."/>
            <person name="Oeser B."/>
            <person name="Pearson M."/>
            <person name="Poulain J."/>
            <person name="Poussereau N."/>
            <person name="Quesneville H."/>
            <person name="Rascle C."/>
            <person name="Schumacher J."/>
            <person name="Segurens B."/>
            <person name="Sexton A."/>
            <person name="Silva E."/>
            <person name="Sirven C."/>
            <person name="Soanes D.M."/>
            <person name="Talbot N.J."/>
            <person name="Templeton M."/>
            <person name="Yandava C."/>
            <person name="Yarden O."/>
            <person name="Zeng Q."/>
            <person name="Rollins J.A."/>
            <person name="Lebrun M.H."/>
            <person name="Dickman M."/>
        </authorList>
    </citation>
    <scope>NUCLEOTIDE SEQUENCE [LARGE SCALE GENOMIC DNA]</scope>
    <source>
        <strain evidence="2 3">B05.10</strain>
    </source>
</reference>
<dbReference type="RefSeq" id="XP_001548767.1">
    <property type="nucleotide sequence ID" value="XM_001548717.2"/>
</dbReference>
<dbReference type="EMBL" id="CP009819">
    <property type="protein sequence ID" value="ATZ57417.1"/>
    <property type="molecule type" value="Genomic_DNA"/>
</dbReference>
<feature type="region of interest" description="Disordered" evidence="1">
    <location>
        <begin position="260"/>
        <end position="304"/>
    </location>
</feature>
<evidence type="ECO:0000256" key="1">
    <source>
        <dbReference type="SAM" id="MobiDB-lite"/>
    </source>
</evidence>
<keyword evidence="3" id="KW-1185">Reference proteome</keyword>
<protein>
    <submittedName>
        <fullName evidence="2">Uncharacterized protein</fullName>
    </submittedName>
</protein>
<dbReference type="OrthoDB" id="10443161at2759"/>
<dbReference type="Proteomes" id="UP000001798">
    <property type="component" value="Chromosome 15"/>
</dbReference>
<organism evidence="2 3">
    <name type="scientific">Botryotinia fuckeliana (strain B05.10)</name>
    <name type="common">Noble rot fungus</name>
    <name type="synonym">Botrytis cinerea</name>
    <dbReference type="NCBI Taxonomy" id="332648"/>
    <lineage>
        <taxon>Eukaryota</taxon>
        <taxon>Fungi</taxon>
        <taxon>Dikarya</taxon>
        <taxon>Ascomycota</taxon>
        <taxon>Pezizomycotina</taxon>
        <taxon>Leotiomycetes</taxon>
        <taxon>Helotiales</taxon>
        <taxon>Sclerotiniaceae</taxon>
        <taxon>Botrytis</taxon>
    </lineage>
</organism>
<feature type="compositionally biased region" description="Basic and acidic residues" evidence="1">
    <location>
        <begin position="278"/>
        <end position="287"/>
    </location>
</feature>